<comment type="caution">
    <text evidence="1">The sequence shown here is derived from an EMBL/GenBank/DDBJ whole genome shotgun (WGS) entry which is preliminary data.</text>
</comment>
<dbReference type="RefSeq" id="WP_250083603.1">
    <property type="nucleotide sequence ID" value="NZ_JAMJPJ010000034.1"/>
</dbReference>
<organism evidence="1 2">
    <name type="scientific">Halomonas llamarensis</name>
    <dbReference type="NCBI Taxonomy" id="2945104"/>
    <lineage>
        <taxon>Bacteria</taxon>
        <taxon>Pseudomonadati</taxon>
        <taxon>Pseudomonadota</taxon>
        <taxon>Gammaproteobacteria</taxon>
        <taxon>Oceanospirillales</taxon>
        <taxon>Halomonadaceae</taxon>
        <taxon>Halomonas</taxon>
    </lineage>
</organism>
<gene>
    <name evidence="1" type="ORF">M8006_15025</name>
</gene>
<dbReference type="EMBL" id="JAMJPJ010000034">
    <property type="protein sequence ID" value="MCL7931273.1"/>
    <property type="molecule type" value="Genomic_DNA"/>
</dbReference>
<evidence type="ECO:0000313" key="2">
    <source>
        <dbReference type="Proteomes" id="UP001165308"/>
    </source>
</evidence>
<name>A0ABT0SUL5_9GAMM</name>
<sequence length="123" mass="14036">MKYYPPKFQAKAFTCPLCNVYSKMSWYEWRVRFEGTQIERAICQHCGESSYWFGTDQSDLSGKLLSPLVSGVPLPLPDMPDEVKTDYLEARGVLPHSSKAAAALFRLALQRLCIYLGKKPKNR</sequence>
<dbReference type="Proteomes" id="UP001165308">
    <property type="component" value="Unassembled WGS sequence"/>
</dbReference>
<protein>
    <submittedName>
        <fullName evidence="1">Uncharacterized protein</fullName>
    </submittedName>
</protein>
<evidence type="ECO:0000313" key="1">
    <source>
        <dbReference type="EMBL" id="MCL7931273.1"/>
    </source>
</evidence>
<accession>A0ABT0SUL5</accession>
<reference evidence="1" key="1">
    <citation type="submission" date="2022-05" db="EMBL/GenBank/DDBJ databases">
        <title>Halomonas geminus sp. nov. and Halomonas llamarensis sp. nov. isolated from high-altitude salars of the Atacama Desert.</title>
        <authorList>
            <person name="Hintersatz C."/>
            <person name="Rojas L.A."/>
            <person name="Wei T.-S."/>
            <person name="Kutschke S."/>
            <person name="Lehmann F."/>
            <person name="Jain R."/>
            <person name="Pollmann K."/>
        </authorList>
    </citation>
    <scope>NUCLEOTIDE SEQUENCE</scope>
    <source>
        <strain evidence="1">ATCHA</strain>
    </source>
</reference>
<proteinExistence type="predicted"/>
<keyword evidence="2" id="KW-1185">Reference proteome</keyword>